<comment type="cofactor">
    <cofactor evidence="1 6">
        <name>FAD</name>
        <dbReference type="ChEBI" id="CHEBI:57692"/>
    </cofactor>
</comment>
<dbReference type="InterPro" id="IPR050464">
    <property type="entry name" value="Zeta_carotene_desat/Oxidored"/>
</dbReference>
<evidence type="ECO:0000256" key="5">
    <source>
        <dbReference type="ARBA" id="ARBA00023133"/>
    </source>
</evidence>
<keyword evidence="4 6" id="KW-0560">Oxidoreductase</keyword>
<dbReference type="Pfam" id="PF01593">
    <property type="entry name" value="Amino_oxidase"/>
    <property type="match status" value="1"/>
</dbReference>
<dbReference type="SUPFAM" id="SSF51905">
    <property type="entry name" value="FAD/NAD(P)-binding domain"/>
    <property type="match status" value="1"/>
</dbReference>
<dbReference type="InterPro" id="IPR002937">
    <property type="entry name" value="Amino_oxidase"/>
</dbReference>
<organism evidence="8 9">
    <name type="scientific">Xiashengella succiniciproducens</name>
    <dbReference type="NCBI Taxonomy" id="2949635"/>
    <lineage>
        <taxon>Bacteria</taxon>
        <taxon>Pseudomonadati</taxon>
        <taxon>Bacteroidota</taxon>
        <taxon>Bacteroidia</taxon>
        <taxon>Marinilabiliales</taxon>
        <taxon>Marinilabiliaceae</taxon>
        <taxon>Xiashengella</taxon>
    </lineage>
</organism>
<evidence type="ECO:0000259" key="7">
    <source>
        <dbReference type="Pfam" id="PF01593"/>
    </source>
</evidence>
<comment type="subcellular location">
    <subcellularLocation>
        <location evidence="6">Cytoplasm</location>
    </subcellularLocation>
</comment>
<dbReference type="RefSeq" id="WP_250725128.1">
    <property type="nucleotide sequence ID" value="NZ_CP098400.1"/>
</dbReference>
<dbReference type="NCBIfam" id="TIGR00562">
    <property type="entry name" value="proto_IX_ox"/>
    <property type="match status" value="1"/>
</dbReference>
<comment type="catalytic activity">
    <reaction evidence="6">
        <text>coproporphyrinogen III + 3 O2 = coproporphyrin III + 3 H2O2</text>
        <dbReference type="Rhea" id="RHEA:43436"/>
        <dbReference type="ChEBI" id="CHEBI:15379"/>
        <dbReference type="ChEBI" id="CHEBI:16240"/>
        <dbReference type="ChEBI" id="CHEBI:57309"/>
        <dbReference type="ChEBI" id="CHEBI:131725"/>
        <dbReference type="EC" id="1.3.3.15"/>
    </reaction>
</comment>
<proteinExistence type="inferred from homology"/>
<evidence type="ECO:0000256" key="2">
    <source>
        <dbReference type="ARBA" id="ARBA00022630"/>
    </source>
</evidence>
<sequence length="469" mass="52302">MSEKSAVIIGAGITGLTAAYYLRKAGWTITILERDSQAGGSIRTFRENGFIFESGPNTGVVSQPEVVELFERLPEPFRFEPANEEAKRRLIWKKCRWHALPGGLKDGVSTPLFQWKDKFRILLEPFRKKGTDPNETLDKLVRRRLGDSFLDYAVDPFILGIYAGDPSRLVTRYAMPKLYRLEQEYGSFIKGSIKKAKEPRTEEQKKVTKQLFSIEGGLENLTNALVREIGEDSFVFNCEKLSVYPKDGLFSISYVQDGISHELREDVVITTTGAHEVPSILPFLNSEEKATISDLLYARVVQVAVGFKNWRGIPLRAFGGLVPSKENRKILGVLFPSAFLNNRAPEGGAILSVFLGGVRNPGIVDLDDATIKDMVMEELRCMMLICNQEPDLIKVFRHTHAIPQYGVSTGKRLDTIARIESQFPGLIIGGNLRDGIGMADRIKQGTQIAKQLIEKSELQLAGRITGAPV</sequence>
<keyword evidence="5 6" id="KW-0350">Heme biosynthesis</keyword>
<dbReference type="PANTHER" id="PTHR42923:SF3">
    <property type="entry name" value="PROTOPORPHYRINOGEN OXIDASE"/>
    <property type="match status" value="1"/>
</dbReference>
<dbReference type="Proteomes" id="UP001056426">
    <property type="component" value="Chromosome"/>
</dbReference>
<evidence type="ECO:0000256" key="3">
    <source>
        <dbReference type="ARBA" id="ARBA00022827"/>
    </source>
</evidence>
<evidence type="ECO:0000256" key="6">
    <source>
        <dbReference type="RuleBase" id="RU364052"/>
    </source>
</evidence>
<evidence type="ECO:0000313" key="9">
    <source>
        <dbReference type="Proteomes" id="UP001056426"/>
    </source>
</evidence>
<feature type="domain" description="Amine oxidase" evidence="7">
    <location>
        <begin position="13"/>
        <end position="450"/>
    </location>
</feature>
<reference evidence="8" key="2">
    <citation type="submission" date="2022-06" db="EMBL/GenBank/DDBJ databases">
        <title>Xiashengella guii gen. nov. sp. nov., a bacterium isolated form anaerobic digestion tank.</title>
        <authorList>
            <person name="Huang H."/>
        </authorList>
    </citation>
    <scope>NUCLEOTIDE SEQUENCE</scope>
    <source>
        <strain evidence="8">Ai-910</strain>
    </source>
</reference>
<evidence type="ECO:0000256" key="4">
    <source>
        <dbReference type="ARBA" id="ARBA00023002"/>
    </source>
</evidence>
<protein>
    <recommendedName>
        <fullName evidence="6">Coproporphyrinogen III oxidase</fullName>
        <ecNumber evidence="6">1.3.3.15</ecNumber>
    </recommendedName>
</protein>
<dbReference type="EC" id="1.3.3.15" evidence="6"/>
<dbReference type="AlphaFoldDB" id="A0A9J6ZT17"/>
<keyword evidence="6" id="KW-0963">Cytoplasm</keyword>
<keyword evidence="2 6" id="KW-0285">Flavoprotein</keyword>
<dbReference type="InterPro" id="IPR036188">
    <property type="entry name" value="FAD/NAD-bd_sf"/>
</dbReference>
<name>A0A9J6ZT17_9BACT</name>
<accession>A0A9J6ZT17</accession>
<keyword evidence="9" id="KW-1185">Reference proteome</keyword>
<comment type="similarity">
    <text evidence="6">Belongs to the protoporphyrinogen/coproporphyrinogen oxidase family. Coproporphyrinogen III oxidase subfamily.</text>
</comment>
<dbReference type="KEGG" id="alkq:M9189_05135"/>
<gene>
    <name evidence="8" type="primary">hemG</name>
    <name evidence="8" type="ORF">M9189_05135</name>
</gene>
<comment type="function">
    <text evidence="6">Involved in coproporphyrin-dependent heme b biosynthesis. Catalyzes the oxidation of coproporphyrinogen III to coproporphyrin III.</text>
</comment>
<evidence type="ECO:0000313" key="8">
    <source>
        <dbReference type="EMBL" id="URW80734.1"/>
    </source>
</evidence>
<dbReference type="GO" id="GO:0004729">
    <property type="term" value="F:oxygen-dependent protoporphyrinogen oxidase activity"/>
    <property type="evidence" value="ECO:0007669"/>
    <property type="project" value="UniProtKB-UniRule"/>
</dbReference>
<evidence type="ECO:0000256" key="1">
    <source>
        <dbReference type="ARBA" id="ARBA00001974"/>
    </source>
</evidence>
<dbReference type="GO" id="GO:0006783">
    <property type="term" value="P:heme biosynthetic process"/>
    <property type="evidence" value="ECO:0007669"/>
    <property type="project" value="UniProtKB-UniRule"/>
</dbReference>
<reference evidence="8" key="1">
    <citation type="submission" date="2022-05" db="EMBL/GenBank/DDBJ databases">
        <authorList>
            <person name="Sun X."/>
        </authorList>
    </citation>
    <scope>NUCLEOTIDE SEQUENCE</scope>
    <source>
        <strain evidence="8">Ai-910</strain>
    </source>
</reference>
<dbReference type="InterPro" id="IPR004572">
    <property type="entry name" value="Protoporphyrinogen_oxidase"/>
</dbReference>
<dbReference type="SUPFAM" id="SSF54373">
    <property type="entry name" value="FAD-linked reductases, C-terminal domain"/>
    <property type="match status" value="1"/>
</dbReference>
<dbReference type="Gene3D" id="3.90.660.20">
    <property type="entry name" value="Protoporphyrinogen oxidase, mitochondrial, domain 2"/>
    <property type="match status" value="1"/>
</dbReference>
<dbReference type="PANTHER" id="PTHR42923">
    <property type="entry name" value="PROTOPORPHYRINOGEN OXIDASE"/>
    <property type="match status" value="1"/>
</dbReference>
<dbReference type="Gene3D" id="1.10.3110.10">
    <property type="entry name" value="protoporphyrinogen ix oxidase, domain 3"/>
    <property type="match status" value="1"/>
</dbReference>
<keyword evidence="3 6" id="KW-0274">FAD</keyword>
<dbReference type="Gene3D" id="3.50.50.60">
    <property type="entry name" value="FAD/NAD(P)-binding domain"/>
    <property type="match status" value="1"/>
</dbReference>
<comment type="pathway">
    <text evidence="6">Porphyrin-containing compound metabolism; protoheme biosynthesis.</text>
</comment>
<dbReference type="GO" id="GO:0005737">
    <property type="term" value="C:cytoplasm"/>
    <property type="evidence" value="ECO:0007669"/>
    <property type="project" value="UniProtKB-SubCell"/>
</dbReference>
<dbReference type="EMBL" id="CP098400">
    <property type="protein sequence ID" value="URW80734.1"/>
    <property type="molecule type" value="Genomic_DNA"/>
</dbReference>